<dbReference type="KEGG" id="msd:MYSTI_01928"/>
<gene>
    <name evidence="1" type="ordered locus">MYSTI_01928</name>
</gene>
<dbReference type="STRING" id="1278073.MYSTI_01928"/>
<proteinExistence type="predicted"/>
<dbReference type="Gene3D" id="3.30.70.1700">
    <property type="entry name" value="Phage minor tail protein U"/>
    <property type="match status" value="1"/>
</dbReference>
<name>L7U9W8_MYXSD</name>
<dbReference type="PATRIC" id="fig|1278073.3.peg.1972"/>
<dbReference type="Proteomes" id="UP000011131">
    <property type="component" value="Chromosome"/>
</dbReference>
<evidence type="ECO:0000313" key="2">
    <source>
        <dbReference type="Proteomes" id="UP000011131"/>
    </source>
</evidence>
<reference evidence="1 2" key="1">
    <citation type="journal article" date="2013" name="Genome Announc.">
        <title>Complete genome sequence of Myxococcus stipitatus strain DSM 14675, a fruiting myxobacterium.</title>
        <authorList>
            <person name="Huntley S."/>
            <person name="Kneip S."/>
            <person name="Treuner-Lange A."/>
            <person name="Sogaard-Andersen L."/>
        </authorList>
    </citation>
    <scope>NUCLEOTIDE SEQUENCE [LARGE SCALE GENOMIC DNA]</scope>
    <source>
        <strain evidence="2">DSM 14675 / JCM 12634 / Mx s8</strain>
    </source>
</reference>
<dbReference type="AlphaFoldDB" id="L7U9W8"/>
<dbReference type="RefSeq" id="WP_015347521.1">
    <property type="nucleotide sequence ID" value="NC_020126.1"/>
</dbReference>
<dbReference type="HOGENOM" id="CLU_1841025_0_0_7"/>
<organism evidence="1 2">
    <name type="scientific">Myxococcus stipitatus (strain DSM 14675 / JCM 12634 / Mx s8)</name>
    <dbReference type="NCBI Taxonomy" id="1278073"/>
    <lineage>
        <taxon>Bacteria</taxon>
        <taxon>Pseudomonadati</taxon>
        <taxon>Myxococcota</taxon>
        <taxon>Myxococcia</taxon>
        <taxon>Myxococcales</taxon>
        <taxon>Cystobacterineae</taxon>
        <taxon>Myxococcaceae</taxon>
        <taxon>Myxococcus</taxon>
    </lineage>
</organism>
<dbReference type="InterPro" id="IPR038512">
    <property type="entry name" value="GpU-like_sf"/>
</dbReference>
<sequence>MHPRQRIREAVVATLANRTAAGPRVVKMLSVPHRQSALPALAVYIKTDTIDDTDSTAPRELKRGISLVIQGMVDLSENVDDLLDDLALEVEARMGADDTLGGAVDDCVLSQTELEVLPDGERPVGMFNMEFNVTVYTSVGAEAVDPFRTGDTQYKLSGAGARDIIPIPE</sequence>
<evidence type="ECO:0000313" key="1">
    <source>
        <dbReference type="EMBL" id="AGC43259.1"/>
    </source>
</evidence>
<accession>L7U9W8</accession>
<dbReference type="eggNOG" id="ENOG5033MJ0">
    <property type="taxonomic scope" value="Bacteria"/>
</dbReference>
<protein>
    <submittedName>
        <fullName evidence="1">Uncharacterized protein</fullName>
    </submittedName>
</protein>
<dbReference type="EMBL" id="CP004025">
    <property type="protein sequence ID" value="AGC43259.1"/>
    <property type="molecule type" value="Genomic_DNA"/>
</dbReference>
<keyword evidence="2" id="KW-1185">Reference proteome</keyword>